<evidence type="ECO:0000256" key="6">
    <source>
        <dbReference type="ARBA" id="ARBA00022500"/>
    </source>
</evidence>
<dbReference type="SUPFAM" id="SSF101801">
    <property type="entry name" value="Surface presentation of antigens (SPOA)"/>
    <property type="match status" value="1"/>
</dbReference>
<comment type="similarity">
    <text evidence="3">Belongs to the FliM family.</text>
</comment>
<dbReference type="InterPro" id="IPR001689">
    <property type="entry name" value="Flag_FliM"/>
</dbReference>
<dbReference type="InterPro" id="IPR028976">
    <property type="entry name" value="CheC-like_sf"/>
</dbReference>
<proteinExistence type="inferred from homology"/>
<evidence type="ECO:0000256" key="1">
    <source>
        <dbReference type="ARBA" id="ARBA00004117"/>
    </source>
</evidence>
<dbReference type="GO" id="GO:0050918">
    <property type="term" value="P:positive chemotaxis"/>
    <property type="evidence" value="ECO:0007669"/>
    <property type="project" value="TreeGrafter"/>
</dbReference>
<evidence type="ECO:0000313" key="12">
    <source>
        <dbReference type="EMBL" id="RXK52961.1"/>
    </source>
</evidence>
<name>A0A4Q1C3P2_9BACT</name>
<evidence type="ECO:0000256" key="7">
    <source>
        <dbReference type="ARBA" id="ARBA00022779"/>
    </source>
</evidence>
<dbReference type="RefSeq" id="WP_129048551.1">
    <property type="nucleotide sequence ID" value="NZ_SDHX01000002.1"/>
</dbReference>
<dbReference type="Pfam" id="PF01052">
    <property type="entry name" value="FliMN_C"/>
    <property type="match status" value="1"/>
</dbReference>
<gene>
    <name evidence="12" type="ORF">ESB00_14710</name>
</gene>
<keyword evidence="6" id="KW-0145">Chemotaxis</keyword>
<dbReference type="InterPro" id="IPR001543">
    <property type="entry name" value="FliN-like_C"/>
</dbReference>
<accession>A0A4Q1C3P2</accession>
<dbReference type="Gene3D" id="2.30.330.10">
    <property type="entry name" value="SpoA-like"/>
    <property type="match status" value="1"/>
</dbReference>
<comment type="caution">
    <text evidence="12">The sequence shown here is derived from an EMBL/GenBank/DDBJ whole genome shotgun (WGS) entry which is preliminary data.</text>
</comment>
<dbReference type="GO" id="GO:0009425">
    <property type="term" value="C:bacterial-type flagellum basal body"/>
    <property type="evidence" value="ECO:0007669"/>
    <property type="project" value="UniProtKB-SubCell"/>
</dbReference>
<evidence type="ECO:0000313" key="13">
    <source>
        <dbReference type="Proteomes" id="UP000290218"/>
    </source>
</evidence>
<evidence type="ECO:0000256" key="8">
    <source>
        <dbReference type="ARBA" id="ARBA00023136"/>
    </source>
</evidence>
<dbReference type="Gene3D" id="3.40.1550.10">
    <property type="entry name" value="CheC-like"/>
    <property type="match status" value="1"/>
</dbReference>
<evidence type="ECO:0000259" key="11">
    <source>
        <dbReference type="Pfam" id="PF01052"/>
    </source>
</evidence>
<evidence type="ECO:0000256" key="3">
    <source>
        <dbReference type="ARBA" id="ARBA00011049"/>
    </source>
</evidence>
<keyword evidence="12" id="KW-0966">Cell projection</keyword>
<evidence type="ECO:0000256" key="9">
    <source>
        <dbReference type="ARBA" id="ARBA00023143"/>
    </source>
</evidence>
<keyword evidence="8" id="KW-0472">Membrane</keyword>
<dbReference type="GO" id="GO:0003774">
    <property type="term" value="F:cytoskeletal motor activity"/>
    <property type="evidence" value="ECO:0007669"/>
    <property type="project" value="InterPro"/>
</dbReference>
<evidence type="ECO:0000256" key="2">
    <source>
        <dbReference type="ARBA" id="ARBA00004202"/>
    </source>
</evidence>
<dbReference type="PANTHER" id="PTHR30034">
    <property type="entry name" value="FLAGELLAR MOTOR SWITCH PROTEIN FLIM"/>
    <property type="match status" value="1"/>
</dbReference>
<dbReference type="PRINTS" id="PR00955">
    <property type="entry name" value="FLGMOTORFLIM"/>
</dbReference>
<dbReference type="InterPro" id="IPR036429">
    <property type="entry name" value="SpoA-like_sf"/>
</dbReference>
<protein>
    <recommendedName>
        <fullName evidence="4">Flagellar motor switch protein FliM</fullName>
    </recommendedName>
</protein>
<evidence type="ECO:0000256" key="4">
    <source>
        <dbReference type="ARBA" id="ARBA00021898"/>
    </source>
</evidence>
<keyword evidence="7" id="KW-0283">Flagellar rotation</keyword>
<reference evidence="12 13" key="1">
    <citation type="submission" date="2019-01" db="EMBL/GenBank/DDBJ databases">
        <title>Lacunisphaera sp. strain TWA-58.</title>
        <authorList>
            <person name="Chen W.-M."/>
        </authorList>
    </citation>
    <scope>NUCLEOTIDE SEQUENCE [LARGE SCALE GENOMIC DNA]</scope>
    <source>
        <strain evidence="12 13">TWA-58</strain>
    </source>
</reference>
<comment type="function">
    <text evidence="10">FliM is one of three proteins (FliG, FliN, FliM) that forms the rotor-mounted switch complex (C ring), located at the base of the basal body. This complex interacts with the CheY and CheZ chemotaxis proteins, in addition to contacting components of the motor that determine the direction of flagellar rotation.</text>
</comment>
<keyword evidence="5" id="KW-1003">Cell membrane</keyword>
<dbReference type="Pfam" id="PF02154">
    <property type="entry name" value="FliM"/>
    <property type="match status" value="1"/>
</dbReference>
<dbReference type="OrthoDB" id="5241113at2"/>
<dbReference type="GO" id="GO:0005886">
    <property type="term" value="C:plasma membrane"/>
    <property type="evidence" value="ECO:0007669"/>
    <property type="project" value="UniProtKB-SubCell"/>
</dbReference>
<keyword evidence="9" id="KW-0975">Bacterial flagellum</keyword>
<dbReference type="CDD" id="cd17908">
    <property type="entry name" value="FliM"/>
    <property type="match status" value="1"/>
</dbReference>
<sequence length="357" mass="39669">MADDKNKAASDFLDQSEIDKLLSQGVAADGPAKRMLIRADGRPPAAGAPAPKVEPYDFRNPAFLSEFELRRLRLVHEDFIRYLSARLSLFLRMEFGLKMAKLTTANYAKFTESLPSPTHICLFKAEPLTGVSIIDINPRLALTIADRLLGGRGHSVKSERYLTEIEVALMDDVVLMILEEWCHQWKAEQELTPLIVGHENSGRFLQTSPRDAVVLAMTLEASFGDCSEQIQIGVPYYTIEPLVRKMQARRQKDATVAAPAAKRATWQESYDNITMPVRAEWDGFTVSLREITSLRVGDVVEMPADQIRRTNVLLNGVPKFAGTVGLDSDRVAVQLTAKLDADSKPITAPSPHGRKNP</sequence>
<feature type="domain" description="Flagellar motor switch protein FliN-like C-terminal" evidence="11">
    <location>
        <begin position="271"/>
        <end position="339"/>
    </location>
</feature>
<keyword evidence="13" id="KW-1185">Reference proteome</keyword>
<keyword evidence="12" id="KW-0969">Cilium</keyword>
<comment type="subcellular location">
    <subcellularLocation>
        <location evidence="1">Bacterial flagellum basal body</location>
    </subcellularLocation>
    <subcellularLocation>
        <location evidence="2">Cell membrane</location>
        <topology evidence="2">Peripheral membrane protein</topology>
    </subcellularLocation>
</comment>
<dbReference type="EMBL" id="SDHX01000002">
    <property type="protein sequence ID" value="RXK52961.1"/>
    <property type="molecule type" value="Genomic_DNA"/>
</dbReference>
<organism evidence="12 13">
    <name type="scientific">Oleiharenicola lentus</name>
    <dbReference type="NCBI Taxonomy" id="2508720"/>
    <lineage>
        <taxon>Bacteria</taxon>
        <taxon>Pseudomonadati</taxon>
        <taxon>Verrucomicrobiota</taxon>
        <taxon>Opitutia</taxon>
        <taxon>Opitutales</taxon>
        <taxon>Opitutaceae</taxon>
        <taxon>Oleiharenicola</taxon>
    </lineage>
</organism>
<evidence type="ECO:0000256" key="5">
    <source>
        <dbReference type="ARBA" id="ARBA00022475"/>
    </source>
</evidence>
<dbReference type="Proteomes" id="UP000290218">
    <property type="component" value="Unassembled WGS sequence"/>
</dbReference>
<dbReference type="PIRSF" id="PIRSF002888">
    <property type="entry name" value="FliM"/>
    <property type="match status" value="1"/>
</dbReference>
<dbReference type="AlphaFoldDB" id="A0A4Q1C3P2"/>
<dbReference type="GO" id="GO:0071978">
    <property type="term" value="P:bacterial-type flagellum-dependent swarming motility"/>
    <property type="evidence" value="ECO:0007669"/>
    <property type="project" value="TreeGrafter"/>
</dbReference>
<dbReference type="SUPFAM" id="SSF103039">
    <property type="entry name" value="CheC-like"/>
    <property type="match status" value="1"/>
</dbReference>
<dbReference type="PANTHER" id="PTHR30034:SF6">
    <property type="entry name" value="YOP PROTEINS TRANSLOCATION PROTEIN Q"/>
    <property type="match status" value="1"/>
</dbReference>
<evidence type="ECO:0000256" key="10">
    <source>
        <dbReference type="ARBA" id="ARBA00025044"/>
    </source>
</evidence>
<keyword evidence="12" id="KW-0282">Flagellum</keyword>